<dbReference type="InterPro" id="IPR004839">
    <property type="entry name" value="Aminotransferase_I/II_large"/>
</dbReference>
<evidence type="ECO:0000313" key="8">
    <source>
        <dbReference type="Proteomes" id="UP000316545"/>
    </source>
</evidence>
<dbReference type="Pfam" id="PF00155">
    <property type="entry name" value="Aminotran_1_2"/>
    <property type="match status" value="1"/>
</dbReference>
<dbReference type="CDD" id="cd00609">
    <property type="entry name" value="AAT_like"/>
    <property type="match status" value="1"/>
</dbReference>
<keyword evidence="5" id="KW-0804">Transcription</keyword>
<evidence type="ECO:0000256" key="1">
    <source>
        <dbReference type="ARBA" id="ARBA00005384"/>
    </source>
</evidence>
<dbReference type="PANTHER" id="PTHR46577">
    <property type="entry name" value="HTH-TYPE TRANSCRIPTIONAL REGULATORY PROTEIN GABR"/>
    <property type="match status" value="1"/>
</dbReference>
<keyword evidence="3" id="KW-0805">Transcription regulation</keyword>
<evidence type="ECO:0000256" key="3">
    <source>
        <dbReference type="ARBA" id="ARBA00023015"/>
    </source>
</evidence>
<organism evidence="7 8">
    <name type="scientific">Nitrospirillum amazonense</name>
    <dbReference type="NCBI Taxonomy" id="28077"/>
    <lineage>
        <taxon>Bacteria</taxon>
        <taxon>Pseudomonadati</taxon>
        <taxon>Pseudomonadota</taxon>
        <taxon>Alphaproteobacteria</taxon>
        <taxon>Rhodospirillales</taxon>
        <taxon>Azospirillaceae</taxon>
        <taxon>Nitrospirillum</taxon>
    </lineage>
</organism>
<dbReference type="InterPro" id="IPR036388">
    <property type="entry name" value="WH-like_DNA-bd_sf"/>
</dbReference>
<dbReference type="SMART" id="SM00345">
    <property type="entry name" value="HTH_GNTR"/>
    <property type="match status" value="1"/>
</dbReference>
<evidence type="ECO:0000313" key="7">
    <source>
        <dbReference type="EMBL" id="TWB15008.1"/>
    </source>
</evidence>
<sequence>MTIALQLGLTLPPPGSRHARRALHDQLRAAILDGRLAPGLALPPSRTLAQELGLSRTTVVTVYDLLLSEGYVVARTGAGTFVADTGAKAQSGAAAGAPPPGPPSGVRLNPALLAPGGVRAPTPPPEVAVNFRLGLPDTRGFPFDVWGRLYIRALRAFARTQPGYREPAGRSALRAAVAGHVSFTRAVACRADDIIITAGAQQAFDLLARVLVTPDRPVVAMEDPGYASARGAFLAAGARLHPVPVDGEGLVVDALPPDAAVVYVTPSHQFPLGVPLSPRRRQALLAYAAATGAVIVEDDYDGEFRYGGRPLDALQTLDGGARVFYVGTFSKSLFPALRLGFIAVPAWARDHVLKAKQVADWHAPVVEQDTLAAFMAEGHLARHVRRMRAVYDDRRAALLGALAAHCGDLLEPVPAVAGLHLATRFRRPVDSDAVVARALAAGIGVESLANYALRPTQGGPVPGDGVAGLAFGYGGVGVDAIAPAISRLAAILRDAARPAG</sequence>
<comment type="similarity">
    <text evidence="1">In the C-terminal section; belongs to the class-I pyridoxal-phosphate-dependent aminotransferase family.</text>
</comment>
<dbReference type="InterPro" id="IPR000524">
    <property type="entry name" value="Tscrpt_reg_HTH_GntR"/>
</dbReference>
<name>A0A560F054_9PROT</name>
<keyword evidence="2" id="KW-0663">Pyridoxal phosphate</keyword>
<dbReference type="Proteomes" id="UP000316545">
    <property type="component" value="Unassembled WGS sequence"/>
</dbReference>
<dbReference type="Gene3D" id="3.40.640.10">
    <property type="entry name" value="Type I PLP-dependent aspartate aminotransferase-like (Major domain)"/>
    <property type="match status" value="1"/>
</dbReference>
<dbReference type="AlphaFoldDB" id="A0A560F054"/>
<protein>
    <submittedName>
        <fullName evidence="7">GntR family transcriptional regulator</fullName>
    </submittedName>
</protein>
<evidence type="ECO:0000256" key="5">
    <source>
        <dbReference type="ARBA" id="ARBA00023163"/>
    </source>
</evidence>
<dbReference type="GO" id="GO:0003700">
    <property type="term" value="F:DNA-binding transcription factor activity"/>
    <property type="evidence" value="ECO:0007669"/>
    <property type="project" value="InterPro"/>
</dbReference>
<feature type="domain" description="HTH gntR-type" evidence="6">
    <location>
        <begin position="17"/>
        <end position="85"/>
    </location>
</feature>
<dbReference type="InterPro" id="IPR015421">
    <property type="entry name" value="PyrdxlP-dep_Trfase_major"/>
</dbReference>
<dbReference type="InterPro" id="IPR036390">
    <property type="entry name" value="WH_DNA-bd_sf"/>
</dbReference>
<dbReference type="Pfam" id="PF00392">
    <property type="entry name" value="GntR"/>
    <property type="match status" value="1"/>
</dbReference>
<evidence type="ECO:0000256" key="2">
    <source>
        <dbReference type="ARBA" id="ARBA00022898"/>
    </source>
</evidence>
<dbReference type="GO" id="GO:0030170">
    <property type="term" value="F:pyridoxal phosphate binding"/>
    <property type="evidence" value="ECO:0007669"/>
    <property type="project" value="InterPro"/>
</dbReference>
<dbReference type="PANTHER" id="PTHR46577:SF1">
    <property type="entry name" value="HTH-TYPE TRANSCRIPTIONAL REGULATORY PROTEIN GABR"/>
    <property type="match status" value="1"/>
</dbReference>
<dbReference type="RefSeq" id="WP_211102836.1">
    <property type="nucleotide sequence ID" value="NZ_VITO01000032.1"/>
</dbReference>
<comment type="caution">
    <text evidence="7">The sequence shown here is derived from an EMBL/GenBank/DDBJ whole genome shotgun (WGS) entry which is preliminary data.</text>
</comment>
<evidence type="ECO:0000256" key="4">
    <source>
        <dbReference type="ARBA" id="ARBA00023125"/>
    </source>
</evidence>
<gene>
    <name evidence="7" type="ORF">FBZ88_13242</name>
</gene>
<evidence type="ECO:0000259" key="6">
    <source>
        <dbReference type="PROSITE" id="PS50949"/>
    </source>
</evidence>
<dbReference type="SUPFAM" id="SSF53383">
    <property type="entry name" value="PLP-dependent transferases"/>
    <property type="match status" value="1"/>
</dbReference>
<dbReference type="GO" id="GO:0003677">
    <property type="term" value="F:DNA binding"/>
    <property type="evidence" value="ECO:0007669"/>
    <property type="project" value="UniProtKB-KW"/>
</dbReference>
<dbReference type="SUPFAM" id="SSF46785">
    <property type="entry name" value="Winged helix' DNA-binding domain"/>
    <property type="match status" value="1"/>
</dbReference>
<dbReference type="EMBL" id="VITO01000032">
    <property type="protein sequence ID" value="TWB15008.1"/>
    <property type="molecule type" value="Genomic_DNA"/>
</dbReference>
<dbReference type="PRINTS" id="PR00035">
    <property type="entry name" value="HTHGNTR"/>
</dbReference>
<accession>A0A560F054</accession>
<dbReference type="Gene3D" id="1.10.10.10">
    <property type="entry name" value="Winged helix-like DNA-binding domain superfamily/Winged helix DNA-binding domain"/>
    <property type="match status" value="1"/>
</dbReference>
<dbReference type="InterPro" id="IPR015424">
    <property type="entry name" value="PyrdxlP-dep_Trfase"/>
</dbReference>
<dbReference type="PROSITE" id="PS50949">
    <property type="entry name" value="HTH_GNTR"/>
    <property type="match status" value="1"/>
</dbReference>
<proteinExistence type="inferred from homology"/>
<dbReference type="InterPro" id="IPR051446">
    <property type="entry name" value="HTH_trans_reg/aminotransferase"/>
</dbReference>
<keyword evidence="8" id="KW-1185">Reference proteome</keyword>
<dbReference type="CDD" id="cd07377">
    <property type="entry name" value="WHTH_GntR"/>
    <property type="match status" value="1"/>
</dbReference>
<reference evidence="7 8" key="1">
    <citation type="submission" date="2019-06" db="EMBL/GenBank/DDBJ databases">
        <title>Genomic Encyclopedia of Type Strains, Phase IV (KMG-V): Genome sequencing to study the core and pangenomes of soil and plant-associated prokaryotes.</title>
        <authorList>
            <person name="Whitman W."/>
        </authorList>
    </citation>
    <scope>NUCLEOTIDE SEQUENCE [LARGE SCALE GENOMIC DNA]</scope>
    <source>
        <strain evidence="7 8">BR 11865</strain>
    </source>
</reference>
<keyword evidence="4" id="KW-0238">DNA-binding</keyword>